<feature type="non-terminal residue" evidence="1">
    <location>
        <position position="181"/>
    </location>
</feature>
<organism evidence="1 2">
    <name type="scientific">Brassica napus</name>
    <name type="common">Rape</name>
    <dbReference type="NCBI Taxonomy" id="3708"/>
    <lineage>
        <taxon>Eukaryota</taxon>
        <taxon>Viridiplantae</taxon>
        <taxon>Streptophyta</taxon>
        <taxon>Embryophyta</taxon>
        <taxon>Tracheophyta</taxon>
        <taxon>Spermatophyta</taxon>
        <taxon>Magnoliopsida</taxon>
        <taxon>eudicotyledons</taxon>
        <taxon>Gunneridae</taxon>
        <taxon>Pentapetalae</taxon>
        <taxon>rosids</taxon>
        <taxon>malvids</taxon>
        <taxon>Brassicales</taxon>
        <taxon>Brassicaceae</taxon>
        <taxon>Brassiceae</taxon>
        <taxon>Brassica</taxon>
    </lineage>
</organism>
<reference evidence="1 2" key="1">
    <citation type="submission" date="2021-05" db="EMBL/GenBank/DDBJ databases">
        <title>Genome Assembly of Synthetic Allotetraploid Brassica napus Reveals Homoeologous Exchanges between Subgenomes.</title>
        <authorList>
            <person name="Davis J.T."/>
        </authorList>
    </citation>
    <scope>NUCLEOTIDE SEQUENCE [LARGE SCALE GENOMIC DNA]</scope>
    <source>
        <strain evidence="2">cv. Da-Ae</strain>
        <tissue evidence="1">Seedling</tissue>
    </source>
</reference>
<keyword evidence="2" id="KW-1185">Reference proteome</keyword>
<protein>
    <submittedName>
        <fullName evidence="1">Uncharacterized protein</fullName>
    </submittedName>
</protein>
<accession>A0ABQ7XVC3</accession>
<feature type="non-terminal residue" evidence="1">
    <location>
        <position position="1"/>
    </location>
</feature>
<evidence type="ECO:0000313" key="2">
    <source>
        <dbReference type="Proteomes" id="UP000824890"/>
    </source>
</evidence>
<dbReference type="Proteomes" id="UP000824890">
    <property type="component" value="Unassembled WGS sequence"/>
</dbReference>
<name>A0ABQ7XVC3_BRANA</name>
<evidence type="ECO:0000313" key="1">
    <source>
        <dbReference type="EMBL" id="KAH0859884.1"/>
    </source>
</evidence>
<gene>
    <name evidence="1" type="ORF">HID58_088145</name>
</gene>
<sequence length="181" mass="20530">ASGLTVSITKTCFFTTGVHQAEIEQIEEECGLSRGMLPVRYLGVPLCTRKLAGSIWVAWFIQNVLSGDLSNLWTLREKQTHSSSTKNILRVRDYVYNWIKIVPGSGKNCRFWSDNWSPYGNLRQYFGLAPTTSLGIRASATLHDLFQQGRWLLPQPRSEAQLNLHIHLSTITLSEVNDEYT</sequence>
<dbReference type="EMBL" id="JAGKQM010000019">
    <property type="protein sequence ID" value="KAH0859884.1"/>
    <property type="molecule type" value="Genomic_DNA"/>
</dbReference>
<proteinExistence type="predicted"/>
<comment type="caution">
    <text evidence="1">The sequence shown here is derived from an EMBL/GenBank/DDBJ whole genome shotgun (WGS) entry which is preliminary data.</text>
</comment>